<organism evidence="2 4">
    <name type="scientific">Bosea thiooxidans</name>
    <dbReference type="NCBI Taxonomy" id="53254"/>
    <lineage>
        <taxon>Bacteria</taxon>
        <taxon>Pseudomonadati</taxon>
        <taxon>Pseudomonadota</taxon>
        <taxon>Alphaproteobacteria</taxon>
        <taxon>Hyphomicrobiales</taxon>
        <taxon>Boseaceae</taxon>
        <taxon>Bosea</taxon>
    </lineage>
</organism>
<sequence length="218" mass="23082">MKLLPSLLLRPRLLAALVAGAGLAALLPGDWRWATRFLIAWNIGSVLYLGLLASTMFTETVDEIRARAERQDEGAFAILIIACLAASTSLVAIVVQLSGLGAVSAGERGNHLALGGVTILCSWTLLHAFFALHYAGIYYRGGRAEPCLDFSGKADPDYVDFLYFAYTIGCTAQTSDVGVTTREARGIVLLHSVLTFVFNTAILAMAINVGASLVSGGS</sequence>
<evidence type="ECO:0000313" key="5">
    <source>
        <dbReference type="Proteomes" id="UP000190130"/>
    </source>
</evidence>
<evidence type="ECO:0000313" key="2">
    <source>
        <dbReference type="EMBL" id="KQK28599.1"/>
    </source>
</evidence>
<keyword evidence="1" id="KW-1133">Transmembrane helix</keyword>
<evidence type="ECO:0000313" key="4">
    <source>
        <dbReference type="Proteomes" id="UP000051562"/>
    </source>
</evidence>
<dbReference type="Proteomes" id="UP000051562">
    <property type="component" value="Unassembled WGS sequence"/>
</dbReference>
<gene>
    <name evidence="2" type="ORF">ARD30_06755</name>
    <name evidence="3" type="ORF">SAMN05660750_04660</name>
</gene>
<dbReference type="EMBL" id="LMAR01000067">
    <property type="protein sequence ID" value="KQK28599.1"/>
    <property type="molecule type" value="Genomic_DNA"/>
</dbReference>
<feature type="transmembrane region" description="Helical" evidence="1">
    <location>
        <begin position="188"/>
        <end position="211"/>
    </location>
</feature>
<reference evidence="3 5" key="2">
    <citation type="submission" date="2017-02" db="EMBL/GenBank/DDBJ databases">
        <authorList>
            <person name="Peterson S.W."/>
        </authorList>
    </citation>
    <scope>NUCLEOTIDE SEQUENCE [LARGE SCALE GENOMIC DNA]</scope>
    <source>
        <strain evidence="3 5">DSM 9653</strain>
    </source>
</reference>
<dbReference type="OrthoDB" id="64737at2"/>
<name>A0A0Q3I0U4_9HYPH</name>
<keyword evidence="1" id="KW-0812">Transmembrane</keyword>
<feature type="transmembrane region" description="Helical" evidence="1">
    <location>
        <begin position="78"/>
        <end position="100"/>
    </location>
</feature>
<dbReference type="RefSeq" id="WP_055730123.1">
    <property type="nucleotide sequence ID" value="NZ_FUYX01000018.1"/>
</dbReference>
<evidence type="ECO:0000256" key="1">
    <source>
        <dbReference type="SAM" id="Phobius"/>
    </source>
</evidence>
<dbReference type="InterPro" id="IPR009781">
    <property type="entry name" value="DUF1345"/>
</dbReference>
<proteinExistence type="predicted"/>
<protein>
    <submittedName>
        <fullName evidence="3">Uncharacterized membrane protein</fullName>
    </submittedName>
</protein>
<feature type="transmembrane region" description="Helical" evidence="1">
    <location>
        <begin position="112"/>
        <end position="135"/>
    </location>
</feature>
<feature type="transmembrane region" description="Helical" evidence="1">
    <location>
        <begin position="38"/>
        <end position="57"/>
    </location>
</feature>
<dbReference type="EMBL" id="FUYX01000018">
    <property type="protein sequence ID" value="SKC14022.1"/>
    <property type="molecule type" value="Genomic_DNA"/>
</dbReference>
<dbReference type="Proteomes" id="UP000190130">
    <property type="component" value="Unassembled WGS sequence"/>
</dbReference>
<dbReference type="STRING" id="53254.SAMN05660750_04660"/>
<evidence type="ECO:0000313" key="3">
    <source>
        <dbReference type="EMBL" id="SKC14022.1"/>
    </source>
</evidence>
<dbReference type="Pfam" id="PF07077">
    <property type="entry name" value="DUF1345"/>
    <property type="match status" value="1"/>
</dbReference>
<accession>A0A0Q3I0U4</accession>
<keyword evidence="4" id="KW-1185">Reference proteome</keyword>
<reference evidence="2 4" key="1">
    <citation type="submission" date="2015-10" db="EMBL/GenBank/DDBJ databases">
        <title>Draft genome of Bosea thiooxidans.</title>
        <authorList>
            <person name="Wang X."/>
        </authorList>
    </citation>
    <scope>NUCLEOTIDE SEQUENCE [LARGE SCALE GENOMIC DNA]</scope>
    <source>
        <strain evidence="2 4">CGMCC 9174</strain>
    </source>
</reference>
<dbReference type="AlphaFoldDB" id="A0A0Q3I0U4"/>
<keyword evidence="1" id="KW-0472">Membrane</keyword>